<proteinExistence type="predicted"/>
<protein>
    <recommendedName>
        <fullName evidence="2">Integrase catalytic domain-containing protein</fullName>
    </recommendedName>
</protein>
<dbReference type="SUPFAM" id="SSF56672">
    <property type="entry name" value="DNA/RNA polymerases"/>
    <property type="match status" value="1"/>
</dbReference>
<evidence type="ECO:0000259" key="2">
    <source>
        <dbReference type="PROSITE" id="PS50994"/>
    </source>
</evidence>
<dbReference type="EMBL" id="KL367653">
    <property type="protein sequence ID" value="KFD60688.1"/>
    <property type="molecule type" value="Genomic_DNA"/>
</dbReference>
<feature type="region of interest" description="Disordered" evidence="1">
    <location>
        <begin position="1965"/>
        <end position="1995"/>
    </location>
</feature>
<dbReference type="Pfam" id="PF00665">
    <property type="entry name" value="rve"/>
    <property type="match status" value="1"/>
</dbReference>
<accession>A0A085MTZ2</accession>
<dbReference type="InterPro" id="IPR001584">
    <property type="entry name" value="Integrase_cat-core"/>
</dbReference>
<dbReference type="InterPro" id="IPR012337">
    <property type="entry name" value="RNaseH-like_sf"/>
</dbReference>
<dbReference type="PANTHER" id="PTHR47331">
    <property type="entry name" value="PHD-TYPE DOMAIN-CONTAINING PROTEIN"/>
    <property type="match status" value="1"/>
</dbReference>
<dbReference type="GO" id="GO:0015074">
    <property type="term" value="P:DNA integration"/>
    <property type="evidence" value="ECO:0007669"/>
    <property type="project" value="InterPro"/>
</dbReference>
<dbReference type="SUPFAM" id="SSF53098">
    <property type="entry name" value="Ribonuclease H-like"/>
    <property type="match status" value="3"/>
</dbReference>
<evidence type="ECO:0000256" key="1">
    <source>
        <dbReference type="SAM" id="MobiDB-lite"/>
    </source>
</evidence>
<sequence length="2011" mass="227792">MARFYVWWPGLDRDIERMVSGCLTCQRYQRDPPEVPLVSWNMPSEPWARLHMDLAGPFKWSNWFVTVDAHSKWLDVVPLRNTTATSVIKHCRRLFTTFGHIVTDNGPQFASDKFKQFCKKTVFENVTFSYGTMKLHDVLPFDGDPLQWDMFISSFKSLVHDVVGSDAQRLAILRQLLVPSLRSALAGSLSSPETYALALNDLRRLYGNTSAVISACLRKLSKIEPMKPRSDADAERFYLELHGILNILRARDRLVEVKSAYTLQAVVSKLTGHLRRKWPQKLFDIRPREATLEDLDLWLEHMVLTNRMVEPVDLPNRTRSPQETVSRSSRHRLNVATVTDNSVQCVLCHDGHLLSVCPEFVNSTPNRRAEIAKNFRRCFACLDGVHNARRCPKRTRCDVTHCNQRHHHLLHGSQRPIRRCPKRTRCDVTHCNQRHHHLLHGSQRVYPPSPAADVVAEHSTVQTANIGGRSLDHVSICLSVVPVYLAAGSRSISTVALLDPGSQGTLISNEMASRLGLARKPTDVHLSTFHGRDPLLSLSSVDFAIRRRNGRQQFDIKGALVVPSINLSCRTVNWNRERDKWPHLKDLPLTDVNYGKVSVLIGADNFEVMQPLALRKPPRKGEPFGMLTPLGWTVVGRLSQPFRHRRPSTERMINELLVRVDSPQQSEFEIYERFWKTESFGTQPVQRCQDIELSKIAWPSSFEFVHGRYEVGLLWKSDNVTLPNNRSMAKSRFESLRKRLINDPVLYDLYREAISCLSRSGIVGLVMPYEANSPVGRMGGFGICLTILFPGKVRIVFDASAKFDGLSLNDHLEKGPDLVNDMTSILIRFRCLPRLFPTWRVCFIRLGCLRATDPFCVFLWTDRADSAPKTYEFTRQVFGLTSAPSTCMYALLHCIRDFLPSEMAARCCQQFYVDNYLDSFSDAKEAIAYCVALREAAARGGFPLVKWASTRPEVLLSFPEGERSLTSLDLSPGTHHVEGVLGLLWDPREDAFRFPVTIPVGPVKTKRELFGSVARLYDPMGLLAPVVVKAKWMMRQATCESAGWDTVISEDIQRDYQRWLADLQSIRTLSIPRWLGFTSLNKGAGLHVFSDASDLAFGAVVYIRFQKKDGSPSTSLVMSKSRVAPRRVLTIPRLELQAAVLAVRLGHTAADVMSIDSSGTTYWTDSMTVLKWLKIDTRKLKPFVAHRVSEILANSEVSQWRHVPGEWNPADDVSRGVPASLLARTSHRWWCGPQFLQIPEDSWPTASLSVDEDSVKQELAEHRLNVNALGISSSNAVLRLFDVHSDFSKIMRIVAYVRRFMVREERLYPSMIVTAPEIQRATSWCIRLLQMESFAKELDDVSGGRALNIRSPLAALDPFTDKDGILRVGGRLKFANLKADAKHPIILPGASSFVHRLVWRTFAKELDDVSGGRALNIRSPLAALDPFTDKDGILRVGGRLKFANLKADAKHPIILPGASSFVRRLVWPRHLQLMHSRTERVLAELRAQFWILGGRRSVRRVIDRCLYCRRMNAAPVQPIMAPLPKERLRCSAPAFVNVAIDCFGPFQVVVKRSLVKRYGCIFSCLVSRASHLEVLHSMDVHSFMMALRRFIARRGLPSVIFSKNGRNFVAAEKIIREIFERDQLKRYLADQGIEWKFTPPHGPHFGGVWERLIAVAKRALTAVLNGNTVTDELLCTVFAEVESLLNGRPLAYVGSDPSQPEPITPFSLLTGRVNVHVPPDVLCEPKCAVSKHWMRAIEISDRFWRRWQRDFLPTLRRRTKWTSPNRDLQVNDVVLIVDPLSHRAHWVIGRVLDVFPGSDGRIRVAMVKTRDGVTNGLAERAVRTFKERMNKTTYTDDLELSLQRFLFSYRNTPHSTTGRAPAELLIGHRLRNKLDLLKPSLKAEVDAKLFKQAFYHDQKAVQRSFKPGDKVFVTQPEGGPQQVGEVLSRTSETSYRVETEGKVNRKHADHLRFCEVEDTMAKAPTTEAKVQGDENSAESHGHDIPAGQRPKRVIKPPSLPYDEYLAGAILK</sequence>
<dbReference type="Pfam" id="PF05380">
    <property type="entry name" value="Peptidase_A17"/>
    <property type="match status" value="1"/>
</dbReference>
<dbReference type="InterPro" id="IPR036397">
    <property type="entry name" value="RNaseH_sf"/>
</dbReference>
<dbReference type="Proteomes" id="UP000030758">
    <property type="component" value="Unassembled WGS sequence"/>
</dbReference>
<name>A0A085MTZ2_9BILA</name>
<dbReference type="Pfam" id="PF18701">
    <property type="entry name" value="DUF5641"/>
    <property type="match status" value="1"/>
</dbReference>
<dbReference type="InterPro" id="IPR005312">
    <property type="entry name" value="DUF1759"/>
</dbReference>
<dbReference type="InterPro" id="IPR043502">
    <property type="entry name" value="DNA/RNA_pol_sf"/>
</dbReference>
<dbReference type="Pfam" id="PF17921">
    <property type="entry name" value="Integrase_H2C2"/>
    <property type="match status" value="2"/>
</dbReference>
<dbReference type="Gene3D" id="3.30.420.10">
    <property type="entry name" value="Ribonuclease H-like superfamily/Ribonuclease H"/>
    <property type="match status" value="3"/>
</dbReference>
<dbReference type="GO" id="GO:0042575">
    <property type="term" value="C:DNA polymerase complex"/>
    <property type="evidence" value="ECO:0007669"/>
    <property type="project" value="UniProtKB-ARBA"/>
</dbReference>
<feature type="domain" description="Integrase catalytic" evidence="2">
    <location>
        <begin position="1529"/>
        <end position="1713"/>
    </location>
</feature>
<dbReference type="Pfam" id="PF03564">
    <property type="entry name" value="DUF1759"/>
    <property type="match status" value="1"/>
</dbReference>
<dbReference type="PANTHER" id="PTHR47331:SF1">
    <property type="entry name" value="GAG-LIKE PROTEIN"/>
    <property type="match status" value="1"/>
</dbReference>
<gene>
    <name evidence="3" type="ORF">M514_10609</name>
</gene>
<evidence type="ECO:0000313" key="3">
    <source>
        <dbReference type="EMBL" id="KFD60688.1"/>
    </source>
</evidence>
<reference evidence="3" key="1">
    <citation type="journal article" date="2014" name="Nat. Genet.">
        <title>Genome and transcriptome of the porcine whipworm Trichuris suis.</title>
        <authorList>
            <person name="Jex A.R."/>
            <person name="Nejsum P."/>
            <person name="Schwarz E.M."/>
            <person name="Hu L."/>
            <person name="Young N.D."/>
            <person name="Hall R.S."/>
            <person name="Korhonen P.K."/>
            <person name="Liao S."/>
            <person name="Thamsborg S."/>
            <person name="Xia J."/>
            <person name="Xu P."/>
            <person name="Wang S."/>
            <person name="Scheerlinck J.P."/>
            <person name="Hofmann A."/>
            <person name="Sternberg P.W."/>
            <person name="Wang J."/>
            <person name="Gasser R.B."/>
        </authorList>
    </citation>
    <scope>NUCLEOTIDE SEQUENCE [LARGE SCALE GENOMIC DNA]</scope>
    <source>
        <strain evidence="3">DCEP-RM93F</strain>
    </source>
</reference>
<dbReference type="InterPro" id="IPR041588">
    <property type="entry name" value="Integrase_H2C2"/>
</dbReference>
<dbReference type="PROSITE" id="PS50994">
    <property type="entry name" value="INTEGRASE"/>
    <property type="match status" value="1"/>
</dbReference>
<dbReference type="InterPro" id="IPR008042">
    <property type="entry name" value="Retrotrans_Pao"/>
</dbReference>
<dbReference type="GO" id="GO:0003676">
    <property type="term" value="F:nucleic acid binding"/>
    <property type="evidence" value="ECO:0007669"/>
    <property type="project" value="InterPro"/>
</dbReference>
<dbReference type="InterPro" id="IPR040676">
    <property type="entry name" value="DUF5641"/>
</dbReference>
<organism evidence="3">
    <name type="scientific">Trichuris suis</name>
    <name type="common">pig whipworm</name>
    <dbReference type="NCBI Taxonomy" id="68888"/>
    <lineage>
        <taxon>Eukaryota</taxon>
        <taxon>Metazoa</taxon>
        <taxon>Ecdysozoa</taxon>
        <taxon>Nematoda</taxon>
        <taxon>Enoplea</taxon>
        <taxon>Dorylaimia</taxon>
        <taxon>Trichinellida</taxon>
        <taxon>Trichuridae</taxon>
        <taxon>Trichuris</taxon>
    </lineage>
</organism>